<dbReference type="RefSeq" id="WP_044315238.1">
    <property type="nucleotide sequence ID" value="NZ_JBITTV010000015.1"/>
</dbReference>
<comment type="caution">
    <text evidence="1">The sequence shown here is derived from an EMBL/GenBank/DDBJ whole genome shotgun (WGS) entry which is preliminary data.</text>
</comment>
<protein>
    <submittedName>
        <fullName evidence="1">Uncharacterized protein</fullName>
    </submittedName>
</protein>
<dbReference type="AlphaFoldDB" id="A0A0D7E420"/>
<evidence type="ECO:0000313" key="1">
    <source>
        <dbReference type="EMBL" id="KIZ35608.1"/>
    </source>
</evidence>
<organism evidence="1 2">
    <name type="scientific">Stutzerimonas stutzeri</name>
    <name type="common">Pseudomonas stutzeri</name>
    <dbReference type="NCBI Taxonomy" id="316"/>
    <lineage>
        <taxon>Bacteria</taxon>
        <taxon>Pseudomonadati</taxon>
        <taxon>Pseudomonadota</taxon>
        <taxon>Gammaproteobacteria</taxon>
        <taxon>Pseudomonadales</taxon>
        <taxon>Pseudomonadaceae</taxon>
        <taxon>Stutzerimonas</taxon>
    </lineage>
</organism>
<dbReference type="EMBL" id="JXXD01000115">
    <property type="protein sequence ID" value="KIZ35608.1"/>
    <property type="molecule type" value="Genomic_DNA"/>
</dbReference>
<reference evidence="1 2" key="1">
    <citation type="submission" date="2014-11" db="EMBL/GenBank/DDBJ databases">
        <title>Genomics and ecophysiology of heterotrophic nitrogen fixing bacteria isolated from estuarine surface water.</title>
        <authorList>
            <person name="Bentzon-Tilia M."/>
            <person name="Severin I."/>
            <person name="Hansen L.H."/>
            <person name="Riemann L."/>
        </authorList>
    </citation>
    <scope>NUCLEOTIDE SEQUENCE [LARGE SCALE GENOMIC DNA]</scope>
    <source>
        <strain evidence="1 2">BAL361</strain>
    </source>
</reference>
<dbReference type="Proteomes" id="UP000032439">
    <property type="component" value="Unassembled WGS sequence"/>
</dbReference>
<proteinExistence type="predicted"/>
<sequence length="349" mass="39014">MARTVDSRWFDTYLNAKRAFEQQGQAATMASVAQALGMNQKTLSRMVSAGRYLERCLPAVDQLQVRCSYVHMELLDKISRISPLLAEELLSGALVNQISISALSERLAELRSQSPLLAHAINARAEKRRTAKGLVRDLFSYLDGTPLEFFEAPDGAVLKSASANVFQAPTAAVLDSQGNPQAVLFCKVGGDSRPVSGVAMDLYELAVARRHMARKVWMVFPERSEVLLHLAELSLWLGGSPLHEDTGWLRLAYFTDAHERMWLSVFFENDCAKLLTEIEAGQRRYELHQLTWTAAPPEIPDDVRVLSIGYTPELPKAKFTRSYEEYLRATATEQTYYLKRLGVQGGMGI</sequence>
<evidence type="ECO:0000313" key="2">
    <source>
        <dbReference type="Proteomes" id="UP000032439"/>
    </source>
</evidence>
<gene>
    <name evidence="1" type="ORF">LO50_12755</name>
</gene>
<name>A0A0D7E420_STUST</name>
<dbReference type="PATRIC" id="fig|316.110.peg.287"/>
<accession>A0A0D7E420</accession>